<accession>A0ABQ5V1R4</accession>
<evidence type="ECO:0000259" key="6">
    <source>
        <dbReference type="Pfam" id="PF00892"/>
    </source>
</evidence>
<evidence type="ECO:0000313" key="8">
    <source>
        <dbReference type="Proteomes" id="UP001161390"/>
    </source>
</evidence>
<reference evidence="7" key="1">
    <citation type="journal article" date="2014" name="Int. J. Syst. Evol. Microbiol.">
        <title>Complete genome of a new Firmicutes species belonging to the dominant human colonic microbiota ('Ruminococcus bicirculans') reveals two chromosomes and a selective capacity to utilize plant glucans.</title>
        <authorList>
            <consortium name="NISC Comparative Sequencing Program"/>
            <person name="Wegmann U."/>
            <person name="Louis P."/>
            <person name="Goesmann A."/>
            <person name="Henrissat B."/>
            <person name="Duncan S.H."/>
            <person name="Flint H.J."/>
        </authorList>
    </citation>
    <scope>NUCLEOTIDE SEQUENCE</scope>
    <source>
        <strain evidence="7">NBRC 108216</strain>
    </source>
</reference>
<evidence type="ECO:0000256" key="5">
    <source>
        <dbReference type="SAM" id="Phobius"/>
    </source>
</evidence>
<dbReference type="PANTHER" id="PTHR32322:SF9">
    <property type="entry name" value="AMINO-ACID METABOLITE EFFLUX PUMP-RELATED"/>
    <property type="match status" value="1"/>
</dbReference>
<dbReference type="SUPFAM" id="SSF103481">
    <property type="entry name" value="Multidrug resistance efflux transporter EmrE"/>
    <property type="match status" value="2"/>
</dbReference>
<feature type="transmembrane region" description="Helical" evidence="5">
    <location>
        <begin position="195"/>
        <end position="214"/>
    </location>
</feature>
<evidence type="ECO:0000256" key="4">
    <source>
        <dbReference type="ARBA" id="ARBA00023136"/>
    </source>
</evidence>
<comment type="caution">
    <text evidence="7">The sequence shown here is derived from an EMBL/GenBank/DDBJ whole genome shotgun (WGS) entry which is preliminary data.</text>
</comment>
<keyword evidence="4 5" id="KW-0472">Membrane</keyword>
<feature type="transmembrane region" description="Helical" evidence="5">
    <location>
        <begin position="229"/>
        <end position="248"/>
    </location>
</feature>
<comment type="subcellular location">
    <subcellularLocation>
        <location evidence="1">Membrane</location>
        <topology evidence="1">Multi-pass membrane protein</topology>
    </subcellularLocation>
</comment>
<dbReference type="InterPro" id="IPR000620">
    <property type="entry name" value="EamA_dom"/>
</dbReference>
<dbReference type="InterPro" id="IPR050638">
    <property type="entry name" value="AA-Vitamin_Transporters"/>
</dbReference>
<dbReference type="Pfam" id="PF00892">
    <property type="entry name" value="EamA"/>
    <property type="match status" value="2"/>
</dbReference>
<dbReference type="Proteomes" id="UP001161390">
    <property type="component" value="Unassembled WGS sequence"/>
</dbReference>
<dbReference type="InterPro" id="IPR037185">
    <property type="entry name" value="EmrE-like"/>
</dbReference>
<feature type="domain" description="EamA" evidence="6">
    <location>
        <begin position="21"/>
        <end position="152"/>
    </location>
</feature>
<reference evidence="7" key="2">
    <citation type="submission" date="2023-01" db="EMBL/GenBank/DDBJ databases">
        <title>Draft genome sequence of Algimonas porphyrae strain NBRC 108216.</title>
        <authorList>
            <person name="Sun Q."/>
            <person name="Mori K."/>
        </authorList>
    </citation>
    <scope>NUCLEOTIDE SEQUENCE</scope>
    <source>
        <strain evidence="7">NBRC 108216</strain>
    </source>
</reference>
<feature type="transmembrane region" description="Helical" evidence="5">
    <location>
        <begin position="164"/>
        <end position="183"/>
    </location>
</feature>
<evidence type="ECO:0000313" key="7">
    <source>
        <dbReference type="EMBL" id="GLQ20753.1"/>
    </source>
</evidence>
<gene>
    <name evidence="7" type="ORF">GCM10007854_17080</name>
</gene>
<feature type="domain" description="EamA" evidence="6">
    <location>
        <begin position="166"/>
        <end position="300"/>
    </location>
</feature>
<feature type="transmembrane region" description="Helical" evidence="5">
    <location>
        <begin position="286"/>
        <end position="306"/>
    </location>
</feature>
<feature type="transmembrane region" description="Helical" evidence="5">
    <location>
        <begin position="20"/>
        <end position="41"/>
    </location>
</feature>
<keyword evidence="2 5" id="KW-0812">Transmembrane</keyword>
<organism evidence="7 8">
    <name type="scientific">Algimonas porphyrae</name>
    <dbReference type="NCBI Taxonomy" id="1128113"/>
    <lineage>
        <taxon>Bacteria</taxon>
        <taxon>Pseudomonadati</taxon>
        <taxon>Pseudomonadota</taxon>
        <taxon>Alphaproteobacteria</taxon>
        <taxon>Maricaulales</taxon>
        <taxon>Robiginitomaculaceae</taxon>
        <taxon>Algimonas</taxon>
    </lineage>
</organism>
<feature type="transmembrane region" description="Helical" evidence="5">
    <location>
        <begin position="260"/>
        <end position="280"/>
    </location>
</feature>
<protein>
    <submittedName>
        <fullName evidence="7">ABC transporter permease</fullName>
    </submittedName>
</protein>
<feature type="transmembrane region" description="Helical" evidence="5">
    <location>
        <begin position="47"/>
        <end position="67"/>
    </location>
</feature>
<name>A0ABQ5V1R4_9PROT</name>
<feature type="transmembrane region" description="Helical" evidence="5">
    <location>
        <begin position="135"/>
        <end position="158"/>
    </location>
</feature>
<keyword evidence="8" id="KW-1185">Reference proteome</keyword>
<feature type="transmembrane region" description="Helical" evidence="5">
    <location>
        <begin position="106"/>
        <end position="128"/>
    </location>
</feature>
<evidence type="ECO:0000256" key="2">
    <source>
        <dbReference type="ARBA" id="ARBA00022692"/>
    </source>
</evidence>
<keyword evidence="3 5" id="KW-1133">Transmembrane helix</keyword>
<sequence length="309" mass="31712">MADMSDTLSAIRTRMGRAEVAILLVLGLLWGGSYFFVEILLQSLPPFSIIAVRLTLASAVLWGLVAVTRTPVPRHAGGWATLATVGLIGVAVPFMLIVWGQTRITGGLAAILNATAPLFTVVIAGLFLTDERITLAKFGGVAIGLLGVGVLVGPSAILNANGSALGQAAVILAALCYSVAGIVSRRFSRIGISPLMVATGQCSLAAILMVPLAIATDGLAPLAAAPCDAWLALLALALLSTVLAYILYFRLIDRAGATNAVLVAYLIPVSAIALGAMFLGERLTPMQLAGGALIGVGLLVTDGRIFSRA</sequence>
<dbReference type="EMBL" id="BSNJ01000003">
    <property type="protein sequence ID" value="GLQ20753.1"/>
    <property type="molecule type" value="Genomic_DNA"/>
</dbReference>
<evidence type="ECO:0000256" key="3">
    <source>
        <dbReference type="ARBA" id="ARBA00022989"/>
    </source>
</evidence>
<proteinExistence type="predicted"/>
<evidence type="ECO:0000256" key="1">
    <source>
        <dbReference type="ARBA" id="ARBA00004141"/>
    </source>
</evidence>
<dbReference type="PANTHER" id="PTHR32322">
    <property type="entry name" value="INNER MEMBRANE TRANSPORTER"/>
    <property type="match status" value="1"/>
</dbReference>
<feature type="transmembrane region" description="Helical" evidence="5">
    <location>
        <begin position="79"/>
        <end position="100"/>
    </location>
</feature>